<keyword evidence="5" id="KW-1185">Reference proteome</keyword>
<evidence type="ECO:0000256" key="1">
    <source>
        <dbReference type="ARBA" id="ARBA00022553"/>
    </source>
</evidence>
<dbReference type="InterPro" id="IPR050595">
    <property type="entry name" value="Bact_response_regulator"/>
</dbReference>
<dbReference type="OrthoDB" id="9810730at2"/>
<proteinExistence type="predicted"/>
<evidence type="ECO:0000313" key="4">
    <source>
        <dbReference type="EMBL" id="SFC87465.1"/>
    </source>
</evidence>
<dbReference type="EMBL" id="FOLO01000021">
    <property type="protein sequence ID" value="SFC87465.1"/>
    <property type="molecule type" value="Genomic_DNA"/>
</dbReference>
<sequence length="123" mass="14175">MEINNKVLYIEDNPSNILLMKVIFRNFKGFELSIKETAEEGLEWVYTDIPDLILMDKDLPLMSGLEATHILKNNVNFKNIPIILLTADNDVNIEKHALDVGCNDVEFKPFDIVNLKTKIMSYF</sequence>
<evidence type="ECO:0000313" key="5">
    <source>
        <dbReference type="Proteomes" id="UP000198862"/>
    </source>
</evidence>
<gene>
    <name evidence="4" type="ORF">SAMN02745724_02770</name>
</gene>
<dbReference type="PROSITE" id="PS50110">
    <property type="entry name" value="RESPONSE_REGULATORY"/>
    <property type="match status" value="1"/>
</dbReference>
<dbReference type="Gene3D" id="3.40.50.2300">
    <property type="match status" value="1"/>
</dbReference>
<dbReference type="SUPFAM" id="SSF52172">
    <property type="entry name" value="CheY-like"/>
    <property type="match status" value="1"/>
</dbReference>
<dbReference type="AlphaFoldDB" id="A0A1I1MQM0"/>
<reference evidence="4 5" key="1">
    <citation type="submission" date="2016-10" db="EMBL/GenBank/DDBJ databases">
        <authorList>
            <person name="de Groot N.N."/>
        </authorList>
    </citation>
    <scope>NUCLEOTIDE SEQUENCE [LARGE SCALE GENOMIC DNA]</scope>
    <source>
        <strain evidence="4 5">DSM 6059</strain>
    </source>
</reference>
<dbReference type="InterPro" id="IPR001789">
    <property type="entry name" value="Sig_transdc_resp-reg_receiver"/>
</dbReference>
<protein>
    <submittedName>
        <fullName evidence="4">Two-component system, cell cycle response regulator DivK</fullName>
    </submittedName>
</protein>
<organism evidence="4 5">
    <name type="scientific">Pseudoalteromonas denitrificans DSM 6059</name>
    <dbReference type="NCBI Taxonomy" id="1123010"/>
    <lineage>
        <taxon>Bacteria</taxon>
        <taxon>Pseudomonadati</taxon>
        <taxon>Pseudomonadota</taxon>
        <taxon>Gammaproteobacteria</taxon>
        <taxon>Alteromonadales</taxon>
        <taxon>Pseudoalteromonadaceae</taxon>
        <taxon>Pseudoalteromonas</taxon>
    </lineage>
</organism>
<dbReference type="RefSeq" id="WP_091984936.1">
    <property type="nucleotide sequence ID" value="NZ_FOLO01000021.1"/>
</dbReference>
<dbReference type="PANTHER" id="PTHR44591:SF3">
    <property type="entry name" value="RESPONSE REGULATORY DOMAIN-CONTAINING PROTEIN"/>
    <property type="match status" value="1"/>
</dbReference>
<feature type="domain" description="Response regulatory" evidence="3">
    <location>
        <begin position="6"/>
        <end position="123"/>
    </location>
</feature>
<dbReference type="InterPro" id="IPR011006">
    <property type="entry name" value="CheY-like_superfamily"/>
</dbReference>
<keyword evidence="1 2" id="KW-0597">Phosphoprotein</keyword>
<dbReference type="PANTHER" id="PTHR44591">
    <property type="entry name" value="STRESS RESPONSE REGULATOR PROTEIN 1"/>
    <property type="match status" value="1"/>
</dbReference>
<name>A0A1I1MQM0_9GAMM</name>
<dbReference type="STRING" id="1123010.SAMN02745724_02770"/>
<accession>A0A1I1MQM0</accession>
<dbReference type="Proteomes" id="UP000198862">
    <property type="component" value="Unassembled WGS sequence"/>
</dbReference>
<evidence type="ECO:0000256" key="2">
    <source>
        <dbReference type="PROSITE-ProRule" id="PRU00169"/>
    </source>
</evidence>
<dbReference type="Pfam" id="PF00072">
    <property type="entry name" value="Response_reg"/>
    <property type="match status" value="1"/>
</dbReference>
<evidence type="ECO:0000259" key="3">
    <source>
        <dbReference type="PROSITE" id="PS50110"/>
    </source>
</evidence>
<dbReference type="GO" id="GO:0000160">
    <property type="term" value="P:phosphorelay signal transduction system"/>
    <property type="evidence" value="ECO:0007669"/>
    <property type="project" value="InterPro"/>
</dbReference>
<feature type="modified residue" description="4-aspartylphosphate" evidence="2">
    <location>
        <position position="56"/>
    </location>
</feature>
<dbReference type="SMART" id="SM00448">
    <property type="entry name" value="REC"/>
    <property type="match status" value="1"/>
</dbReference>